<sequence>MALAALAFGAGAKVFAPARPLLRPEYWPGPLRALAETGCALRQDAAAQLLGWYHVAAPAIVQDIVARLDLSGVVRDVVEASDLPELVRLSTGSMATETVRDLRVRTMTADEAVSRWVGRILGRRSGTEPTAGPVAD</sequence>
<comment type="caution">
    <text evidence="1">The sequence shown here is derived from an EMBL/GenBank/DDBJ whole genome shotgun (WGS) entry which is preliminary data.</text>
</comment>
<keyword evidence="2" id="KW-1185">Reference proteome</keyword>
<dbReference type="OrthoDB" id="4871005at2"/>
<accession>A0A5C4MCU2</accession>
<protein>
    <submittedName>
        <fullName evidence="1">Uncharacterized protein</fullName>
    </submittedName>
</protein>
<name>A0A5C4MCU2_9PSEU</name>
<reference evidence="1 2" key="1">
    <citation type="submission" date="2019-06" db="EMBL/GenBank/DDBJ databases">
        <title>Amycolatopsis alkalitolerans sp. nov., isolated from Gastrodia elata Blume.</title>
        <authorList>
            <person name="Narsing Rao M.P."/>
            <person name="Li W.J."/>
        </authorList>
    </citation>
    <scope>NUCLEOTIDE SEQUENCE [LARGE SCALE GENOMIC DNA]</scope>
    <source>
        <strain evidence="1 2">SYSUP0005</strain>
    </source>
</reference>
<organism evidence="1 2">
    <name type="scientific">Amycolatopsis alkalitolerans</name>
    <dbReference type="NCBI Taxonomy" id="2547244"/>
    <lineage>
        <taxon>Bacteria</taxon>
        <taxon>Bacillati</taxon>
        <taxon>Actinomycetota</taxon>
        <taxon>Actinomycetes</taxon>
        <taxon>Pseudonocardiales</taxon>
        <taxon>Pseudonocardiaceae</taxon>
        <taxon>Amycolatopsis</taxon>
    </lineage>
</organism>
<proteinExistence type="predicted"/>
<dbReference type="Proteomes" id="UP000305546">
    <property type="component" value="Unassembled WGS sequence"/>
</dbReference>
<evidence type="ECO:0000313" key="1">
    <source>
        <dbReference type="EMBL" id="TNC29262.1"/>
    </source>
</evidence>
<dbReference type="EMBL" id="VDFW01000002">
    <property type="protein sequence ID" value="TNC29262.1"/>
    <property type="molecule type" value="Genomic_DNA"/>
</dbReference>
<evidence type="ECO:0000313" key="2">
    <source>
        <dbReference type="Proteomes" id="UP000305546"/>
    </source>
</evidence>
<dbReference type="AlphaFoldDB" id="A0A5C4MCU2"/>
<gene>
    <name evidence="1" type="ORF">FG385_03285</name>
</gene>